<sequence length="190" mass="20972">MGLLDLFVCCSLVPVLKVLLLTAVGSLLAIDRIGILGEDARKHLNSVSLFCNLNYFFQSYMYCFRIIIALGWMLRKTIEPLKSCEASYWAAVLQELLKKGKAELDQSSKLYYLGLILTGNLGNLLLIIIPAVCREKGSPFGAVVSILDKIKQCLKMNGLKIDMRMLFAPSTAGARCNTPICPLFGSCLED</sequence>
<name>A0A438H2K4_VITVI</name>
<evidence type="ECO:0000256" key="3">
    <source>
        <dbReference type="SAM" id="Phobius"/>
    </source>
</evidence>
<proteinExistence type="predicted"/>
<dbReference type="PANTHER" id="PTHR31651:SF33">
    <property type="entry name" value="PROTEIN PIN-LIKES 1"/>
    <property type="match status" value="1"/>
</dbReference>
<dbReference type="InterPro" id="IPR045033">
    <property type="entry name" value="PILS1/3/4/5/7"/>
</dbReference>
<evidence type="ECO:0000313" key="4">
    <source>
        <dbReference type="EMBL" id="RVW78854.1"/>
    </source>
</evidence>
<evidence type="ECO:0000256" key="2">
    <source>
        <dbReference type="ARBA" id="ARBA00022448"/>
    </source>
</evidence>
<keyword evidence="3" id="KW-1133">Transmembrane helix</keyword>
<comment type="subcellular location">
    <subcellularLocation>
        <location evidence="1">Endomembrane system</location>
    </subcellularLocation>
</comment>
<gene>
    <name evidence="4" type="ORF">CK203_043162</name>
</gene>
<dbReference type="AlphaFoldDB" id="A0A438H2K4"/>
<feature type="transmembrane region" description="Helical" evidence="3">
    <location>
        <begin position="110"/>
        <end position="132"/>
    </location>
</feature>
<dbReference type="Proteomes" id="UP000288805">
    <property type="component" value="Unassembled WGS sequence"/>
</dbReference>
<dbReference type="GO" id="GO:0012505">
    <property type="term" value="C:endomembrane system"/>
    <property type="evidence" value="ECO:0007669"/>
    <property type="project" value="UniProtKB-SubCell"/>
</dbReference>
<dbReference type="GO" id="GO:0080162">
    <property type="term" value="P:endoplasmic reticulum to cytosol auxin transport"/>
    <property type="evidence" value="ECO:0007669"/>
    <property type="project" value="InterPro"/>
</dbReference>
<reference evidence="4 5" key="1">
    <citation type="journal article" date="2018" name="PLoS Genet.">
        <title>Population sequencing reveals clonal diversity and ancestral inbreeding in the grapevine cultivar Chardonnay.</title>
        <authorList>
            <person name="Roach M.J."/>
            <person name="Johnson D.L."/>
            <person name="Bohlmann J."/>
            <person name="van Vuuren H.J."/>
            <person name="Jones S.J."/>
            <person name="Pretorius I.S."/>
            <person name="Schmidt S.A."/>
            <person name="Borneman A.R."/>
        </authorList>
    </citation>
    <scope>NUCLEOTIDE SEQUENCE [LARGE SCALE GENOMIC DNA]</scope>
    <source>
        <strain evidence="5">cv. Chardonnay</strain>
        <tissue evidence="4">Leaf</tissue>
    </source>
</reference>
<keyword evidence="3" id="KW-0472">Membrane</keyword>
<comment type="caution">
    <text evidence="4">The sequence shown here is derived from an EMBL/GenBank/DDBJ whole genome shotgun (WGS) entry which is preliminary data.</text>
</comment>
<organism evidence="4 5">
    <name type="scientific">Vitis vinifera</name>
    <name type="common">Grape</name>
    <dbReference type="NCBI Taxonomy" id="29760"/>
    <lineage>
        <taxon>Eukaryota</taxon>
        <taxon>Viridiplantae</taxon>
        <taxon>Streptophyta</taxon>
        <taxon>Embryophyta</taxon>
        <taxon>Tracheophyta</taxon>
        <taxon>Spermatophyta</taxon>
        <taxon>Magnoliopsida</taxon>
        <taxon>eudicotyledons</taxon>
        <taxon>Gunneridae</taxon>
        <taxon>Pentapetalae</taxon>
        <taxon>rosids</taxon>
        <taxon>Vitales</taxon>
        <taxon>Vitaceae</taxon>
        <taxon>Viteae</taxon>
        <taxon>Vitis</taxon>
    </lineage>
</organism>
<evidence type="ECO:0000313" key="5">
    <source>
        <dbReference type="Proteomes" id="UP000288805"/>
    </source>
</evidence>
<keyword evidence="2" id="KW-0813">Transport</keyword>
<accession>A0A438H2K4</accession>
<feature type="transmembrane region" description="Helical" evidence="3">
    <location>
        <begin position="53"/>
        <end position="74"/>
    </location>
</feature>
<dbReference type="PANTHER" id="PTHR31651">
    <property type="match status" value="1"/>
</dbReference>
<evidence type="ECO:0000256" key="1">
    <source>
        <dbReference type="ARBA" id="ARBA00004308"/>
    </source>
</evidence>
<protein>
    <submittedName>
        <fullName evidence="4">Uncharacterized protein</fullName>
    </submittedName>
</protein>
<keyword evidence="3" id="KW-0812">Transmembrane</keyword>
<dbReference type="EMBL" id="QGNW01000289">
    <property type="protein sequence ID" value="RVW78854.1"/>
    <property type="molecule type" value="Genomic_DNA"/>
</dbReference>